<name>A0A7J8EEN3_MOLMO</name>
<gene>
    <name evidence="2" type="ORF">HJG59_008914</name>
</gene>
<comment type="caution">
    <text evidence="2">The sequence shown here is derived from an EMBL/GenBank/DDBJ whole genome shotgun (WGS) entry which is preliminary data.</text>
</comment>
<dbReference type="AlphaFoldDB" id="A0A7J8EEN3"/>
<evidence type="ECO:0000313" key="2">
    <source>
        <dbReference type="EMBL" id="KAF6433863.1"/>
    </source>
</evidence>
<evidence type="ECO:0000256" key="1">
    <source>
        <dbReference type="SAM" id="MobiDB-lite"/>
    </source>
</evidence>
<reference evidence="2 3" key="1">
    <citation type="journal article" date="2020" name="Nature">
        <title>Six reference-quality genomes reveal evolution of bat adaptations.</title>
        <authorList>
            <person name="Jebb D."/>
            <person name="Huang Z."/>
            <person name="Pippel M."/>
            <person name="Hughes G.M."/>
            <person name="Lavrichenko K."/>
            <person name="Devanna P."/>
            <person name="Winkler S."/>
            <person name="Jermiin L.S."/>
            <person name="Skirmuntt E.C."/>
            <person name="Katzourakis A."/>
            <person name="Burkitt-Gray L."/>
            <person name="Ray D.A."/>
            <person name="Sullivan K.A.M."/>
            <person name="Roscito J.G."/>
            <person name="Kirilenko B.M."/>
            <person name="Davalos L.M."/>
            <person name="Corthals A.P."/>
            <person name="Power M.L."/>
            <person name="Jones G."/>
            <person name="Ransome R.D."/>
            <person name="Dechmann D.K.N."/>
            <person name="Locatelli A.G."/>
            <person name="Puechmaille S.J."/>
            <person name="Fedrigo O."/>
            <person name="Jarvis E.D."/>
            <person name="Hiller M."/>
            <person name="Vernes S.C."/>
            <person name="Myers E.W."/>
            <person name="Teeling E.C."/>
        </authorList>
    </citation>
    <scope>NUCLEOTIDE SEQUENCE [LARGE SCALE GENOMIC DNA]</scope>
    <source>
        <strain evidence="2">MMolMol1</strain>
        <tissue evidence="2">Muscle</tissue>
    </source>
</reference>
<dbReference type="Proteomes" id="UP000550707">
    <property type="component" value="Unassembled WGS sequence"/>
</dbReference>
<evidence type="ECO:0000313" key="3">
    <source>
        <dbReference type="Proteomes" id="UP000550707"/>
    </source>
</evidence>
<keyword evidence="3" id="KW-1185">Reference proteome</keyword>
<dbReference type="InParanoid" id="A0A7J8EEN3"/>
<feature type="region of interest" description="Disordered" evidence="1">
    <location>
        <begin position="79"/>
        <end position="110"/>
    </location>
</feature>
<accession>A0A7J8EEN3</accession>
<sequence length="137" mass="15078">MKKRGRKKTTRLPFLFSAAAQAWIPTARPGGTSRRFICSILAAKHLRAKAVPNSNNLCAKAPWVPDSFHNCPRAWCRQRPQKSAEGGEPCSPSRPFFRNGPSDNTASGTRISSHEMLQVHFSAWVDVSKGTLPTHPG</sequence>
<proteinExistence type="predicted"/>
<dbReference type="EMBL" id="JACASF010000014">
    <property type="protein sequence ID" value="KAF6433863.1"/>
    <property type="molecule type" value="Genomic_DNA"/>
</dbReference>
<feature type="compositionally biased region" description="Polar residues" evidence="1">
    <location>
        <begin position="101"/>
        <end position="110"/>
    </location>
</feature>
<protein>
    <submittedName>
        <fullName evidence="2">Uncharacterized protein</fullName>
    </submittedName>
</protein>
<organism evidence="2 3">
    <name type="scientific">Molossus molossus</name>
    <name type="common">Pallas' mastiff bat</name>
    <name type="synonym">Vespertilio molossus</name>
    <dbReference type="NCBI Taxonomy" id="27622"/>
    <lineage>
        <taxon>Eukaryota</taxon>
        <taxon>Metazoa</taxon>
        <taxon>Chordata</taxon>
        <taxon>Craniata</taxon>
        <taxon>Vertebrata</taxon>
        <taxon>Euteleostomi</taxon>
        <taxon>Mammalia</taxon>
        <taxon>Eutheria</taxon>
        <taxon>Laurasiatheria</taxon>
        <taxon>Chiroptera</taxon>
        <taxon>Yangochiroptera</taxon>
        <taxon>Molossidae</taxon>
        <taxon>Molossus</taxon>
    </lineage>
</organism>